<dbReference type="AlphaFoldDB" id="A0A5A5RZY2"/>
<dbReference type="CDD" id="cd00060">
    <property type="entry name" value="FHA"/>
    <property type="match status" value="1"/>
</dbReference>
<comment type="caution">
    <text evidence="2">The sequence shown here is derived from an EMBL/GenBank/DDBJ whole genome shotgun (WGS) entry which is preliminary data.</text>
</comment>
<dbReference type="PROSITE" id="PS50006">
    <property type="entry name" value="FHA_DOMAIN"/>
    <property type="match status" value="1"/>
</dbReference>
<dbReference type="InterPro" id="IPR008984">
    <property type="entry name" value="SMAD_FHA_dom_sf"/>
</dbReference>
<dbReference type="EMBL" id="BHVQ01000030">
    <property type="protein sequence ID" value="GCA80505.1"/>
    <property type="molecule type" value="Genomic_DNA"/>
</dbReference>
<reference evidence="2 3" key="1">
    <citation type="submission" date="2018-09" db="EMBL/GenBank/DDBJ databases">
        <title>Evolutionary history of phycoerythrin pigmentation in the water bloom-forming cyanobacterium Microcystis aeruginosa.</title>
        <authorList>
            <person name="Tanabe Y."/>
            <person name="Tanabe Y."/>
            <person name="Yamaguchi H."/>
        </authorList>
    </citation>
    <scope>NUCLEOTIDE SEQUENCE [LARGE SCALE GENOMIC DNA]</scope>
    <source>
        <strain evidence="2 3">NIES-2521</strain>
    </source>
</reference>
<feature type="domain" description="FHA" evidence="1">
    <location>
        <begin position="53"/>
        <end position="109"/>
    </location>
</feature>
<dbReference type="Gene3D" id="2.60.200.20">
    <property type="match status" value="1"/>
</dbReference>
<protein>
    <recommendedName>
        <fullName evidence="1">FHA domain-containing protein</fullName>
    </recommendedName>
</protein>
<sequence length="151" mass="16905">MNGQSIPNLDSSSTLLGSIDYFNKKPLKKVSKAFLLHEETGTLLEISGRKNRFYLGKVNPKVTVDLDLSHLPDAKIISRVHAIIYVEKEGFYLEDAGSLNGTYLNGENLQSGRKKLKSGDRITLGYYRAINLLFEIESAHPPQYTFKSLAN</sequence>
<name>A0A5A5RZY2_MICAE</name>
<dbReference type="SMART" id="SM00240">
    <property type="entry name" value="FHA"/>
    <property type="match status" value="1"/>
</dbReference>
<evidence type="ECO:0000313" key="3">
    <source>
        <dbReference type="Proteomes" id="UP000324689"/>
    </source>
</evidence>
<dbReference type="Proteomes" id="UP000324689">
    <property type="component" value="Unassembled WGS sequence"/>
</dbReference>
<dbReference type="InterPro" id="IPR000253">
    <property type="entry name" value="FHA_dom"/>
</dbReference>
<dbReference type="Pfam" id="PF00498">
    <property type="entry name" value="FHA"/>
    <property type="match status" value="1"/>
</dbReference>
<proteinExistence type="predicted"/>
<gene>
    <name evidence="2" type="ORF">MiTs_02513</name>
</gene>
<evidence type="ECO:0000259" key="1">
    <source>
        <dbReference type="PROSITE" id="PS50006"/>
    </source>
</evidence>
<evidence type="ECO:0000313" key="2">
    <source>
        <dbReference type="EMBL" id="GCA80505.1"/>
    </source>
</evidence>
<dbReference type="PANTHER" id="PTHR23308">
    <property type="entry name" value="NUCLEAR INHIBITOR OF PROTEIN PHOSPHATASE-1"/>
    <property type="match status" value="1"/>
</dbReference>
<organism evidence="2 3">
    <name type="scientific">Microcystis aeruginosa NIES-2521</name>
    <dbReference type="NCBI Taxonomy" id="2303983"/>
    <lineage>
        <taxon>Bacteria</taxon>
        <taxon>Bacillati</taxon>
        <taxon>Cyanobacteriota</taxon>
        <taxon>Cyanophyceae</taxon>
        <taxon>Oscillatoriophycideae</taxon>
        <taxon>Chroococcales</taxon>
        <taxon>Microcystaceae</taxon>
        <taxon>Microcystis</taxon>
    </lineage>
</organism>
<dbReference type="InterPro" id="IPR050923">
    <property type="entry name" value="Cell_Proc_Reg/RNA_Proc"/>
</dbReference>
<accession>A0A5A5RZY2</accession>
<dbReference type="SUPFAM" id="SSF49879">
    <property type="entry name" value="SMAD/FHA domain"/>
    <property type="match status" value="1"/>
</dbReference>